<dbReference type="RefSeq" id="XP_009229596.1">
    <property type="nucleotide sequence ID" value="XM_009231332.1"/>
</dbReference>
<dbReference type="HOGENOM" id="CLU_1235083_0_0_1"/>
<organism evidence="1">
    <name type="scientific">Gaeumannomyces tritici (strain R3-111a-1)</name>
    <name type="common">Wheat and barley take-all root rot fungus</name>
    <name type="synonym">Gaeumannomyces graminis var. tritici</name>
    <dbReference type="NCBI Taxonomy" id="644352"/>
    <lineage>
        <taxon>Eukaryota</taxon>
        <taxon>Fungi</taxon>
        <taxon>Dikarya</taxon>
        <taxon>Ascomycota</taxon>
        <taxon>Pezizomycotina</taxon>
        <taxon>Sordariomycetes</taxon>
        <taxon>Sordariomycetidae</taxon>
        <taxon>Magnaporthales</taxon>
        <taxon>Magnaporthaceae</taxon>
        <taxon>Gaeumannomyces</taxon>
    </lineage>
</organism>
<evidence type="ECO:0000313" key="1">
    <source>
        <dbReference type="EMBL" id="EJT69029.1"/>
    </source>
</evidence>
<proteinExistence type="predicted"/>
<dbReference type="VEuPathDB" id="FungiDB:GGTG_13426"/>
<dbReference type="Proteomes" id="UP000006039">
    <property type="component" value="Unassembled WGS sequence"/>
</dbReference>
<reference evidence="1" key="3">
    <citation type="submission" date="2010-09" db="EMBL/GenBank/DDBJ databases">
        <title>Annotation of Gaeumannomyces graminis var. tritici R3-111a-1.</title>
        <authorList>
            <consortium name="The Broad Institute Genome Sequencing Platform"/>
            <person name="Ma L.-J."/>
            <person name="Dead R."/>
            <person name="Young S.K."/>
            <person name="Zeng Q."/>
            <person name="Gargeya S."/>
            <person name="Fitzgerald M."/>
            <person name="Haas B."/>
            <person name="Abouelleil A."/>
            <person name="Alvarado L."/>
            <person name="Arachchi H.M."/>
            <person name="Berlin A."/>
            <person name="Brown A."/>
            <person name="Chapman S.B."/>
            <person name="Chen Z."/>
            <person name="Dunbar C."/>
            <person name="Freedman E."/>
            <person name="Gearin G."/>
            <person name="Gellesch M."/>
            <person name="Goldberg J."/>
            <person name="Griggs A."/>
            <person name="Gujja S."/>
            <person name="Heiman D."/>
            <person name="Howarth C."/>
            <person name="Larson L."/>
            <person name="Lui A."/>
            <person name="MacDonald P.J.P."/>
            <person name="Mehta T."/>
            <person name="Montmayeur A."/>
            <person name="Murphy C."/>
            <person name="Neiman D."/>
            <person name="Pearson M."/>
            <person name="Priest M."/>
            <person name="Roberts A."/>
            <person name="Saif S."/>
            <person name="Shea T."/>
            <person name="Shenoy N."/>
            <person name="Sisk P."/>
            <person name="Stolte C."/>
            <person name="Sykes S."/>
            <person name="Yandava C."/>
            <person name="Wortman J."/>
            <person name="Nusbaum C."/>
            <person name="Birren B."/>
        </authorList>
    </citation>
    <scope>NUCLEOTIDE SEQUENCE</scope>
    <source>
        <strain evidence="1">R3-111a-1</strain>
    </source>
</reference>
<evidence type="ECO:0000313" key="2">
    <source>
        <dbReference type="EnsemblFungi" id="EJT69029"/>
    </source>
</evidence>
<reference evidence="3" key="1">
    <citation type="submission" date="2010-07" db="EMBL/GenBank/DDBJ databases">
        <title>The genome sequence of Gaeumannomyces graminis var. tritici strain R3-111a-1.</title>
        <authorList>
            <consortium name="The Broad Institute Genome Sequencing Platform"/>
            <person name="Ma L.-J."/>
            <person name="Dead R."/>
            <person name="Young S."/>
            <person name="Zeng Q."/>
            <person name="Koehrsen M."/>
            <person name="Alvarado L."/>
            <person name="Berlin A."/>
            <person name="Chapman S.B."/>
            <person name="Chen Z."/>
            <person name="Freedman E."/>
            <person name="Gellesch M."/>
            <person name="Goldberg J."/>
            <person name="Griggs A."/>
            <person name="Gujja S."/>
            <person name="Heilman E.R."/>
            <person name="Heiman D."/>
            <person name="Hepburn T."/>
            <person name="Howarth C."/>
            <person name="Jen D."/>
            <person name="Larson L."/>
            <person name="Mehta T."/>
            <person name="Neiman D."/>
            <person name="Pearson M."/>
            <person name="Roberts A."/>
            <person name="Saif S."/>
            <person name="Shea T."/>
            <person name="Shenoy N."/>
            <person name="Sisk P."/>
            <person name="Stolte C."/>
            <person name="Sykes S."/>
            <person name="Walk T."/>
            <person name="White J."/>
            <person name="Yandava C."/>
            <person name="Haas B."/>
            <person name="Nusbaum C."/>
            <person name="Birren B."/>
        </authorList>
    </citation>
    <scope>NUCLEOTIDE SEQUENCE [LARGE SCALE GENOMIC DNA]</scope>
    <source>
        <strain evidence="3">R3-111a-1</strain>
    </source>
</reference>
<accession>J3PIU6</accession>
<name>J3PIU6_GAET3</name>
<reference evidence="2" key="5">
    <citation type="submission" date="2018-04" db="UniProtKB">
        <authorList>
            <consortium name="EnsemblFungi"/>
        </authorList>
    </citation>
    <scope>IDENTIFICATION</scope>
    <source>
        <strain evidence="2">R3-111a-1</strain>
    </source>
</reference>
<dbReference type="AlphaFoldDB" id="J3PIU6"/>
<reference evidence="2" key="4">
    <citation type="journal article" date="2015" name="G3 (Bethesda)">
        <title>Genome sequences of three phytopathogenic species of the Magnaporthaceae family of fungi.</title>
        <authorList>
            <person name="Okagaki L.H."/>
            <person name="Nunes C.C."/>
            <person name="Sailsbery J."/>
            <person name="Clay B."/>
            <person name="Brown D."/>
            <person name="John T."/>
            <person name="Oh Y."/>
            <person name="Young N."/>
            <person name="Fitzgerald M."/>
            <person name="Haas B.J."/>
            <person name="Zeng Q."/>
            <person name="Young S."/>
            <person name="Adiconis X."/>
            <person name="Fan L."/>
            <person name="Levin J.Z."/>
            <person name="Mitchell T.K."/>
            <person name="Okubara P.A."/>
            <person name="Farman M.L."/>
            <person name="Kohn L.M."/>
            <person name="Birren B."/>
            <person name="Ma L.-J."/>
            <person name="Dean R.A."/>
        </authorList>
    </citation>
    <scope>NUCLEOTIDE SEQUENCE</scope>
    <source>
        <strain evidence="2">R3-111a-1</strain>
    </source>
</reference>
<protein>
    <submittedName>
        <fullName evidence="1 2">Uncharacterized protein</fullName>
    </submittedName>
</protein>
<evidence type="ECO:0000313" key="3">
    <source>
        <dbReference type="Proteomes" id="UP000006039"/>
    </source>
</evidence>
<dbReference type="EnsemblFungi" id="EJT69029">
    <property type="protein sequence ID" value="EJT69029"/>
    <property type="gene ID" value="GGTG_13426"/>
</dbReference>
<gene>
    <name evidence="2" type="primary">20353884</name>
    <name evidence="1" type="ORF">GGTG_13426</name>
</gene>
<sequence length="224" mass="24232">MGHVLRRNPPAADADSRPRLCPRELPSQCREGVTTNTAVCVREVGTSGPLGQKIVRLKKRANLSALQVQKGTAPTEGCSDVAGLGVLKRTPSTPGNRLFSRVHVARSRAPHYFLRDFPHAHCTFHCMQSRTREGGMFPAENLASDYALASTHVCRASWRGVNCLELGGKLTARCFEPKFAACGCAARRRRTSGVTKPGRTFSATLLSIALHGPHRTPPLSPATI</sequence>
<keyword evidence="3" id="KW-1185">Reference proteome</keyword>
<reference evidence="1" key="2">
    <citation type="submission" date="2010-07" db="EMBL/GenBank/DDBJ databases">
        <authorList>
            <consortium name="The Broad Institute Genome Sequencing Platform"/>
            <consortium name="Broad Institute Genome Sequencing Center for Infectious Disease"/>
            <person name="Ma L.-J."/>
            <person name="Dead R."/>
            <person name="Young S."/>
            <person name="Zeng Q."/>
            <person name="Koehrsen M."/>
            <person name="Alvarado L."/>
            <person name="Berlin A."/>
            <person name="Chapman S.B."/>
            <person name="Chen Z."/>
            <person name="Freedman E."/>
            <person name="Gellesch M."/>
            <person name="Goldberg J."/>
            <person name="Griggs A."/>
            <person name="Gujja S."/>
            <person name="Heilman E.R."/>
            <person name="Heiman D."/>
            <person name="Hepburn T."/>
            <person name="Howarth C."/>
            <person name="Jen D."/>
            <person name="Larson L."/>
            <person name="Mehta T."/>
            <person name="Neiman D."/>
            <person name="Pearson M."/>
            <person name="Roberts A."/>
            <person name="Saif S."/>
            <person name="Shea T."/>
            <person name="Shenoy N."/>
            <person name="Sisk P."/>
            <person name="Stolte C."/>
            <person name="Sykes S."/>
            <person name="Walk T."/>
            <person name="White J."/>
            <person name="Yandava C."/>
            <person name="Haas B."/>
            <person name="Nusbaum C."/>
            <person name="Birren B."/>
        </authorList>
    </citation>
    <scope>NUCLEOTIDE SEQUENCE</scope>
    <source>
        <strain evidence="1">R3-111a-1</strain>
    </source>
</reference>
<dbReference type="EMBL" id="GL385407">
    <property type="protein sequence ID" value="EJT69029.1"/>
    <property type="molecule type" value="Genomic_DNA"/>
</dbReference>
<dbReference type="GeneID" id="20353884"/>